<keyword evidence="1" id="KW-0812">Transmembrane</keyword>
<protein>
    <recommendedName>
        <fullName evidence="4">Exopolysaccharide biosynthesis operon protein EpsL</fullName>
    </recommendedName>
</protein>
<name>A0ABU6K8B6_9RHOO</name>
<evidence type="ECO:0008006" key="4">
    <source>
        <dbReference type="Google" id="ProtNLM"/>
    </source>
</evidence>
<evidence type="ECO:0000313" key="3">
    <source>
        <dbReference type="Proteomes" id="UP001331561"/>
    </source>
</evidence>
<reference evidence="2 3" key="1">
    <citation type="submission" date="2024-01" db="EMBL/GenBank/DDBJ databases">
        <title>Uliginosibacterium soil sp. nov.</title>
        <authorList>
            <person name="Lv Y."/>
        </authorList>
    </citation>
    <scope>NUCLEOTIDE SEQUENCE [LARGE SCALE GENOMIC DNA]</scope>
    <source>
        <strain evidence="2 3">H3</strain>
    </source>
</reference>
<keyword evidence="3" id="KW-1185">Reference proteome</keyword>
<comment type="caution">
    <text evidence="2">The sequence shown here is derived from an EMBL/GenBank/DDBJ whole genome shotgun (WGS) entry which is preliminary data.</text>
</comment>
<sequence length="411" mass="46251">MTEDLRLPHRHLRTINIFLFFAGIAPWIASAEEPALNPVRPDEVLGVSVSESAKYDSNVFRLANESYTAATSEAGQRHDFVSITTLRAALDKRFGRHRLIIFAAPSIVRYQTFDQFDYIGQQFVTDWSGRIGNDGRYGASYSHTKSATDPADQQVATGNTATRDMLGADLALPFAPRWLAVTAWRADKIRNSSETERTGDNDGGWIDGGIRFQPASGNKIDLRYRRSHYNYPNIIPSVVSDNTYTQNEVELSTVWQLSEPSRLEGRVSYVQREHENIPERDFSGWVGSVGYIWTPTEATRLALRVFRDLGAVSDASASYADTYGISLVPNWALSPKLALGGIAESRRRSYNGFTLTPRAPERTDRIGVTVRYMATRNWEFGFSMSDERRRTSDTARQYSDVISSLSAQWKM</sequence>
<keyword evidence="1" id="KW-0472">Membrane</keyword>
<keyword evidence="1" id="KW-1133">Transmembrane helix</keyword>
<dbReference type="EMBL" id="JAYXHS010000004">
    <property type="protein sequence ID" value="MEC5387846.1"/>
    <property type="molecule type" value="Genomic_DNA"/>
</dbReference>
<evidence type="ECO:0000256" key="1">
    <source>
        <dbReference type="SAM" id="Phobius"/>
    </source>
</evidence>
<organism evidence="2 3">
    <name type="scientific">Uliginosibacterium silvisoli</name>
    <dbReference type="NCBI Taxonomy" id="3114758"/>
    <lineage>
        <taxon>Bacteria</taxon>
        <taxon>Pseudomonadati</taxon>
        <taxon>Pseudomonadota</taxon>
        <taxon>Betaproteobacteria</taxon>
        <taxon>Rhodocyclales</taxon>
        <taxon>Zoogloeaceae</taxon>
        <taxon>Uliginosibacterium</taxon>
    </lineage>
</organism>
<feature type="transmembrane region" description="Helical" evidence="1">
    <location>
        <begin position="12"/>
        <end position="29"/>
    </location>
</feature>
<accession>A0ABU6K8B6</accession>
<dbReference type="RefSeq" id="WP_327600820.1">
    <property type="nucleotide sequence ID" value="NZ_JAYXHS010000004.1"/>
</dbReference>
<dbReference type="Proteomes" id="UP001331561">
    <property type="component" value="Unassembled WGS sequence"/>
</dbReference>
<dbReference type="SUPFAM" id="SSF56935">
    <property type="entry name" value="Porins"/>
    <property type="match status" value="1"/>
</dbReference>
<proteinExistence type="predicted"/>
<gene>
    <name evidence="2" type="ORF">VVD49_19090</name>
</gene>
<evidence type="ECO:0000313" key="2">
    <source>
        <dbReference type="EMBL" id="MEC5387846.1"/>
    </source>
</evidence>